<keyword evidence="1" id="KW-0805">Transcription regulation</keyword>
<protein>
    <submittedName>
        <fullName evidence="8">Bromodomain domain-containing protein</fullName>
    </submittedName>
</protein>
<dbReference type="PRINTS" id="PR00503">
    <property type="entry name" value="BROMODOMAIN"/>
</dbReference>
<dbReference type="EMBL" id="BDDD01004071">
    <property type="protein sequence ID" value="GAV86863.1"/>
    <property type="molecule type" value="Genomic_DNA"/>
</dbReference>
<feature type="region of interest" description="Disordered" evidence="5">
    <location>
        <begin position="455"/>
        <end position="522"/>
    </location>
</feature>
<evidence type="ECO:0000256" key="3">
    <source>
        <dbReference type="ARBA" id="ARBA00023163"/>
    </source>
</evidence>
<name>A0A1Q3D3I3_CEPFO</name>
<dbReference type="PROSITE" id="PS51525">
    <property type="entry name" value="NET"/>
    <property type="match status" value="1"/>
</dbReference>
<dbReference type="PROSITE" id="PS50014">
    <property type="entry name" value="BROMODOMAIN_2"/>
    <property type="match status" value="1"/>
</dbReference>
<feature type="compositionally biased region" description="Low complexity" evidence="5">
    <location>
        <begin position="473"/>
        <end position="504"/>
    </location>
</feature>
<evidence type="ECO:0000256" key="4">
    <source>
        <dbReference type="PROSITE-ProRule" id="PRU00035"/>
    </source>
</evidence>
<keyword evidence="2 4" id="KW-0103">Bromodomain</keyword>
<proteinExistence type="predicted"/>
<gene>
    <name evidence="8" type="ORF">CFOL_v3_30289</name>
</gene>
<feature type="domain" description="Bromo" evidence="6">
    <location>
        <begin position="188"/>
        <end position="260"/>
    </location>
</feature>
<dbReference type="InterPro" id="IPR027353">
    <property type="entry name" value="NET_dom"/>
</dbReference>
<dbReference type="CDD" id="cd05506">
    <property type="entry name" value="Bromo_plant1"/>
    <property type="match status" value="1"/>
</dbReference>
<dbReference type="STRING" id="3775.A0A1Q3D3I3"/>
<evidence type="ECO:0000256" key="1">
    <source>
        <dbReference type="ARBA" id="ARBA00023015"/>
    </source>
</evidence>
<dbReference type="InterPro" id="IPR001487">
    <property type="entry name" value="Bromodomain"/>
</dbReference>
<dbReference type="PANTHER" id="PTHR45926">
    <property type="entry name" value="OSJNBA0053K19.4 PROTEIN"/>
    <property type="match status" value="1"/>
</dbReference>
<feature type="compositionally biased region" description="Low complexity" evidence="5">
    <location>
        <begin position="30"/>
        <end position="45"/>
    </location>
</feature>
<evidence type="ECO:0000313" key="8">
    <source>
        <dbReference type="EMBL" id="GAV86863.1"/>
    </source>
</evidence>
<dbReference type="InParanoid" id="A0A1Q3D3I3"/>
<dbReference type="SMART" id="SM00297">
    <property type="entry name" value="BROMO"/>
    <property type="match status" value="1"/>
</dbReference>
<dbReference type="Proteomes" id="UP000187406">
    <property type="component" value="Unassembled WGS sequence"/>
</dbReference>
<accession>A0A1Q3D3I3</accession>
<dbReference type="InterPro" id="IPR038336">
    <property type="entry name" value="NET_sf"/>
</dbReference>
<feature type="non-terminal residue" evidence="8">
    <location>
        <position position="522"/>
    </location>
</feature>
<dbReference type="InterPro" id="IPR036427">
    <property type="entry name" value="Bromodomain-like_sf"/>
</dbReference>
<evidence type="ECO:0000259" key="7">
    <source>
        <dbReference type="PROSITE" id="PS51525"/>
    </source>
</evidence>
<evidence type="ECO:0000313" key="9">
    <source>
        <dbReference type="Proteomes" id="UP000187406"/>
    </source>
</evidence>
<feature type="compositionally biased region" description="Basic and acidic residues" evidence="5">
    <location>
        <begin position="149"/>
        <end position="161"/>
    </location>
</feature>
<dbReference type="Gene3D" id="1.20.1270.220">
    <property type="match status" value="1"/>
</dbReference>
<keyword evidence="3" id="KW-0804">Transcription</keyword>
<evidence type="ECO:0000259" key="6">
    <source>
        <dbReference type="PROSITE" id="PS50014"/>
    </source>
</evidence>
<evidence type="ECO:0000256" key="5">
    <source>
        <dbReference type="SAM" id="MobiDB-lite"/>
    </source>
</evidence>
<dbReference type="Gene3D" id="1.20.920.10">
    <property type="entry name" value="Bromodomain-like"/>
    <property type="match status" value="1"/>
</dbReference>
<dbReference type="Pfam" id="PF17035">
    <property type="entry name" value="BET"/>
    <property type="match status" value="1"/>
</dbReference>
<feature type="region of interest" description="Disordered" evidence="5">
    <location>
        <begin position="131"/>
        <end position="161"/>
    </location>
</feature>
<dbReference type="FunCoup" id="A0A1Q3D3I3">
    <property type="interactions" value="1718"/>
</dbReference>
<dbReference type="OrthoDB" id="21449at2759"/>
<dbReference type="AlphaFoldDB" id="A0A1Q3D3I3"/>
<comment type="caution">
    <text evidence="8">The sequence shown here is derived from an EMBL/GenBank/DDBJ whole genome shotgun (WGS) entry which is preliminary data.</text>
</comment>
<reference evidence="9" key="1">
    <citation type="submission" date="2016-04" db="EMBL/GenBank/DDBJ databases">
        <title>Cephalotus genome sequencing.</title>
        <authorList>
            <person name="Fukushima K."/>
            <person name="Hasebe M."/>
            <person name="Fang X."/>
        </authorList>
    </citation>
    <scope>NUCLEOTIDE SEQUENCE [LARGE SCALE GENOMIC DNA]</scope>
    <source>
        <strain evidence="9">cv. St1</strain>
    </source>
</reference>
<dbReference type="InterPro" id="IPR037377">
    <property type="entry name" value="GTE_bromo"/>
</dbReference>
<sequence>MASAILSSRNEPSWGDGKVCLRKYTNTTTTTVANKNPPKINPNPKQTRHIHRDSCLNEEESSRGGNVIYNLDACTRRELKKLKKRLISELDQVRILRNRIESKNFETRLVYPPTSHGPPSTQLSCVADVKSENLKPNPLPKQKKKNQGTKRENPFPDPISKKATIEPATEKLVSSMMRRCGQILSKLMKHKVGWVFNNAVDAVALGLHDYHQVIKNPMDLGTVKTNLEKGFYKLPLDFAADVRLTFNNALTYNPKGHDVHIMAEFLSKKFEEMFNPAYTKFENEKLRVLGNLMAEERRFLPAVIKGTEQILIAKKMDSVKSVAPQIAAAVSTLRSGKMPKPKAKDPNKRLMSFEEKANLGMSLHELPPAKMAQLVQIIRKRNGHLPQDGDEIELDIEATDNETLWELDRFVCNYKKLINKIKRQGLVQNPMMTTSIMAQKGMKGDVGEEDVDIGEEIPMGNFPSVEIEKDDVAAGGATSGSSSSNSSGSSSGSSSSDSDSGSSRSESDADSVQSPFVESKEA</sequence>
<dbReference type="Pfam" id="PF00439">
    <property type="entry name" value="Bromodomain"/>
    <property type="match status" value="1"/>
</dbReference>
<dbReference type="SUPFAM" id="SSF47370">
    <property type="entry name" value="Bromodomain"/>
    <property type="match status" value="1"/>
</dbReference>
<feature type="domain" description="NET" evidence="7">
    <location>
        <begin position="341"/>
        <end position="422"/>
    </location>
</feature>
<organism evidence="8 9">
    <name type="scientific">Cephalotus follicularis</name>
    <name type="common">Albany pitcher plant</name>
    <dbReference type="NCBI Taxonomy" id="3775"/>
    <lineage>
        <taxon>Eukaryota</taxon>
        <taxon>Viridiplantae</taxon>
        <taxon>Streptophyta</taxon>
        <taxon>Embryophyta</taxon>
        <taxon>Tracheophyta</taxon>
        <taxon>Spermatophyta</taxon>
        <taxon>Magnoliopsida</taxon>
        <taxon>eudicotyledons</taxon>
        <taxon>Gunneridae</taxon>
        <taxon>Pentapetalae</taxon>
        <taxon>rosids</taxon>
        <taxon>fabids</taxon>
        <taxon>Oxalidales</taxon>
        <taxon>Cephalotaceae</taxon>
        <taxon>Cephalotus</taxon>
    </lineage>
</organism>
<feature type="region of interest" description="Disordered" evidence="5">
    <location>
        <begin position="30"/>
        <end position="49"/>
    </location>
</feature>
<evidence type="ECO:0000256" key="2">
    <source>
        <dbReference type="ARBA" id="ARBA00023117"/>
    </source>
</evidence>
<keyword evidence="9" id="KW-1185">Reference proteome</keyword>